<dbReference type="AlphaFoldDB" id="A0A8H7IVS5"/>
<keyword evidence="2" id="KW-1185">Reference proteome</keyword>
<dbReference type="EMBL" id="RZGK01000015">
    <property type="protein sequence ID" value="KAF9693675.1"/>
    <property type="molecule type" value="Genomic_DNA"/>
</dbReference>
<dbReference type="InterPro" id="IPR002110">
    <property type="entry name" value="Ankyrin_rpt"/>
</dbReference>
<dbReference type="Proteomes" id="UP000651452">
    <property type="component" value="Unassembled WGS sequence"/>
</dbReference>
<evidence type="ECO:0000313" key="1">
    <source>
        <dbReference type="EMBL" id="KAF9693675.1"/>
    </source>
</evidence>
<reference evidence="1" key="2">
    <citation type="submission" date="2020-09" db="EMBL/GenBank/DDBJ databases">
        <title>Reference genome assembly for Australian Ascochyta lentis isolate Al4.</title>
        <authorList>
            <person name="Lee R.C."/>
            <person name="Farfan-Caceres L.M."/>
            <person name="Debler J.W."/>
            <person name="Williams A.H."/>
            <person name="Henares B.M."/>
        </authorList>
    </citation>
    <scope>NUCLEOTIDE SEQUENCE</scope>
    <source>
        <strain evidence="1">Al4</strain>
    </source>
</reference>
<dbReference type="Pfam" id="PF12796">
    <property type="entry name" value="Ank_2"/>
    <property type="match status" value="1"/>
</dbReference>
<evidence type="ECO:0000313" key="2">
    <source>
        <dbReference type="Proteomes" id="UP000651452"/>
    </source>
</evidence>
<accession>A0A8H7IVS5</accession>
<protein>
    <submittedName>
        <fullName evidence="1">Uncharacterized protein</fullName>
    </submittedName>
</protein>
<dbReference type="OrthoDB" id="3801246at2759"/>
<sequence>MNNKRPLETFSGESHRLSLQLSHVSPKPLVITKHGFASLDVITPSVAGDQDFRSKEAILLLSLHSILLMAMKDMIDMAVSMLRPHRRNAAREHTEDHMPTLEEAIITFKDLACKVRSNMLALSGSVAFANAQDALNALVAPYFRPELTWGVDQGSLEATRTTITSFYDSGHLGLVYVLQAKLLQAGVPPNQDEIARLLLYNEVQYLYQLDELDGLGRTPFWYAARGSHFEVMEFLTVGVNLKVSPELPLATAARDGRVDVLKFLFGLRNKTWIPLPEHLMPNEHLLLAYAVQSKNRKCIELVLAQRQWRFGGRVFDRAKAYADQNLDEPLQDERFRL</sequence>
<dbReference type="Gene3D" id="1.25.40.20">
    <property type="entry name" value="Ankyrin repeat-containing domain"/>
    <property type="match status" value="1"/>
</dbReference>
<dbReference type="SUPFAM" id="SSF48403">
    <property type="entry name" value="Ankyrin repeat"/>
    <property type="match status" value="1"/>
</dbReference>
<organism evidence="1 2">
    <name type="scientific">Ascochyta lentis</name>
    <dbReference type="NCBI Taxonomy" id="205686"/>
    <lineage>
        <taxon>Eukaryota</taxon>
        <taxon>Fungi</taxon>
        <taxon>Dikarya</taxon>
        <taxon>Ascomycota</taxon>
        <taxon>Pezizomycotina</taxon>
        <taxon>Dothideomycetes</taxon>
        <taxon>Pleosporomycetidae</taxon>
        <taxon>Pleosporales</taxon>
        <taxon>Pleosporineae</taxon>
        <taxon>Didymellaceae</taxon>
        <taxon>Ascochyta</taxon>
    </lineage>
</organism>
<comment type="caution">
    <text evidence="1">The sequence shown here is derived from an EMBL/GenBank/DDBJ whole genome shotgun (WGS) entry which is preliminary data.</text>
</comment>
<proteinExistence type="predicted"/>
<reference evidence="1" key="1">
    <citation type="submission" date="2018-12" db="EMBL/GenBank/DDBJ databases">
        <authorList>
            <person name="Syme R.A."/>
            <person name="Farfan-Caceres L."/>
            <person name="Lichtenzveig J."/>
        </authorList>
    </citation>
    <scope>NUCLEOTIDE SEQUENCE</scope>
    <source>
        <strain evidence="1">Al4</strain>
    </source>
</reference>
<name>A0A8H7IVS5_9PLEO</name>
<gene>
    <name evidence="1" type="ORF">EKO04_008131</name>
</gene>
<dbReference type="InterPro" id="IPR036770">
    <property type="entry name" value="Ankyrin_rpt-contain_sf"/>
</dbReference>